<dbReference type="OrthoDB" id="3255922at2759"/>
<evidence type="ECO:0000313" key="3">
    <source>
        <dbReference type="Proteomes" id="UP000807342"/>
    </source>
</evidence>
<proteinExistence type="predicted"/>
<comment type="caution">
    <text evidence="2">The sequence shown here is derived from an EMBL/GenBank/DDBJ whole genome shotgun (WGS) entry which is preliminary data.</text>
</comment>
<evidence type="ECO:0000313" key="2">
    <source>
        <dbReference type="EMBL" id="KAF9440581.1"/>
    </source>
</evidence>
<reference evidence="2" key="1">
    <citation type="submission" date="2020-11" db="EMBL/GenBank/DDBJ databases">
        <authorList>
            <consortium name="DOE Joint Genome Institute"/>
            <person name="Ahrendt S."/>
            <person name="Riley R."/>
            <person name="Andreopoulos W."/>
            <person name="Labutti K."/>
            <person name="Pangilinan J."/>
            <person name="Ruiz-Duenas F.J."/>
            <person name="Barrasa J.M."/>
            <person name="Sanchez-Garcia M."/>
            <person name="Camarero S."/>
            <person name="Miyauchi S."/>
            <person name="Serrano A."/>
            <person name="Linde D."/>
            <person name="Babiker R."/>
            <person name="Drula E."/>
            <person name="Ayuso-Fernandez I."/>
            <person name="Pacheco R."/>
            <person name="Padilla G."/>
            <person name="Ferreira P."/>
            <person name="Barriuso J."/>
            <person name="Kellner H."/>
            <person name="Castanera R."/>
            <person name="Alfaro M."/>
            <person name="Ramirez L."/>
            <person name="Pisabarro A.G."/>
            <person name="Kuo A."/>
            <person name="Tritt A."/>
            <person name="Lipzen A."/>
            <person name="He G."/>
            <person name="Yan M."/>
            <person name="Ng V."/>
            <person name="Cullen D."/>
            <person name="Martin F."/>
            <person name="Rosso M.-N."/>
            <person name="Henrissat B."/>
            <person name="Hibbett D."/>
            <person name="Martinez A.T."/>
            <person name="Grigoriev I.V."/>
        </authorList>
    </citation>
    <scope>NUCLEOTIDE SEQUENCE</scope>
    <source>
        <strain evidence="2">MF-IS2</strain>
    </source>
</reference>
<feature type="compositionally biased region" description="Basic and acidic residues" evidence="1">
    <location>
        <begin position="118"/>
        <end position="142"/>
    </location>
</feature>
<feature type="compositionally biased region" description="Basic and acidic residues" evidence="1">
    <location>
        <begin position="228"/>
        <end position="240"/>
    </location>
</feature>
<gene>
    <name evidence="2" type="ORF">P691DRAFT_631865</name>
</gene>
<name>A0A9P5X0A8_9AGAR</name>
<feature type="compositionally biased region" description="Low complexity" evidence="1">
    <location>
        <begin position="16"/>
        <end position="29"/>
    </location>
</feature>
<dbReference type="AlphaFoldDB" id="A0A9P5X0A8"/>
<evidence type="ECO:0000256" key="1">
    <source>
        <dbReference type="SAM" id="MobiDB-lite"/>
    </source>
</evidence>
<feature type="region of interest" description="Disordered" evidence="1">
    <location>
        <begin position="1"/>
        <end position="81"/>
    </location>
</feature>
<feature type="compositionally biased region" description="Basic and acidic residues" evidence="1">
    <location>
        <begin position="248"/>
        <end position="267"/>
    </location>
</feature>
<keyword evidence="3" id="KW-1185">Reference proteome</keyword>
<feature type="non-terminal residue" evidence="2">
    <location>
        <position position="267"/>
    </location>
</feature>
<protein>
    <submittedName>
        <fullName evidence="2">Uncharacterized protein</fullName>
    </submittedName>
</protein>
<dbReference type="Proteomes" id="UP000807342">
    <property type="component" value="Unassembled WGS sequence"/>
</dbReference>
<feature type="region of interest" description="Disordered" evidence="1">
    <location>
        <begin position="118"/>
        <end position="267"/>
    </location>
</feature>
<sequence length="267" mass="28643">MNAEFNAISTASLYHPPNSSVDNPDSSRSGGAIPTAGTVPSAYERSSPPYSTNGSLGGVGRSESTRLHVTVPPAQADDAPLTVVARSPASSAVVESLEEGRSTSYMHHRNSTVVLGDRDQFLPPFADDRWVGDQERERERRPNAISYQRVPVPAPVPELRREYSTSASSRSGVSSAGATYHSSPPRPSGLEDQRPLPPPPMAGTATSTSRPRRDSRAGYSAPPPSRPELTRRPSDARDAPPSRSSPPRQEEAKLDTSPRRRTESVLG</sequence>
<organism evidence="2 3">
    <name type="scientific">Macrolepiota fuliginosa MF-IS2</name>
    <dbReference type="NCBI Taxonomy" id="1400762"/>
    <lineage>
        <taxon>Eukaryota</taxon>
        <taxon>Fungi</taxon>
        <taxon>Dikarya</taxon>
        <taxon>Basidiomycota</taxon>
        <taxon>Agaricomycotina</taxon>
        <taxon>Agaricomycetes</taxon>
        <taxon>Agaricomycetidae</taxon>
        <taxon>Agaricales</taxon>
        <taxon>Agaricineae</taxon>
        <taxon>Agaricaceae</taxon>
        <taxon>Macrolepiota</taxon>
    </lineage>
</organism>
<accession>A0A9P5X0A8</accession>
<feature type="compositionally biased region" description="Low complexity" evidence="1">
    <location>
        <begin position="164"/>
        <end position="179"/>
    </location>
</feature>
<dbReference type="EMBL" id="MU152418">
    <property type="protein sequence ID" value="KAF9440581.1"/>
    <property type="molecule type" value="Genomic_DNA"/>
</dbReference>